<keyword evidence="5" id="KW-0326">Glycosidase</keyword>
<keyword evidence="3" id="KW-0464">Manganese</keyword>
<feature type="region of interest" description="Disordered" evidence="6">
    <location>
        <begin position="354"/>
        <end position="427"/>
    </location>
</feature>
<organism evidence="7 8">
    <name type="scientific">Apatococcus fuscideae</name>
    <dbReference type="NCBI Taxonomy" id="2026836"/>
    <lineage>
        <taxon>Eukaryota</taxon>
        <taxon>Viridiplantae</taxon>
        <taxon>Chlorophyta</taxon>
        <taxon>core chlorophytes</taxon>
        <taxon>Trebouxiophyceae</taxon>
        <taxon>Chlorellales</taxon>
        <taxon>Chlorellaceae</taxon>
        <taxon>Apatococcus</taxon>
    </lineage>
</organism>
<keyword evidence="4" id="KW-0456">Lyase</keyword>
<dbReference type="HAMAP" id="MF_01876">
    <property type="entry name" value="PsiMP_glycosidase"/>
    <property type="match status" value="1"/>
</dbReference>
<accession>A0AAW1SXV5</accession>
<evidence type="ECO:0000313" key="7">
    <source>
        <dbReference type="EMBL" id="KAK9862264.1"/>
    </source>
</evidence>
<dbReference type="InterPro" id="IPR022830">
    <property type="entry name" value="Indigdn_synthA-like"/>
</dbReference>
<comment type="caution">
    <text evidence="7">The sequence shown here is derived from an EMBL/GenBank/DDBJ whole genome shotgun (WGS) entry which is preliminary data.</text>
</comment>
<keyword evidence="8" id="KW-1185">Reference proteome</keyword>
<dbReference type="GO" id="GO:0046872">
    <property type="term" value="F:metal ion binding"/>
    <property type="evidence" value="ECO:0007669"/>
    <property type="project" value="UniProtKB-KW"/>
</dbReference>
<dbReference type="GO" id="GO:0004730">
    <property type="term" value="F:pseudouridylate synthase activity"/>
    <property type="evidence" value="ECO:0007669"/>
    <property type="project" value="InterPro"/>
</dbReference>
<evidence type="ECO:0000256" key="5">
    <source>
        <dbReference type="ARBA" id="ARBA00023295"/>
    </source>
</evidence>
<gene>
    <name evidence="7" type="ORF">WJX84_000591</name>
</gene>
<keyword evidence="2" id="KW-0378">Hydrolase</keyword>
<keyword evidence="1" id="KW-0479">Metal-binding</keyword>
<sequence>MDPSTWKRRIAGLSAQLLGNSSSQQAVHVNEEVQAALQCGQAVVALESTIVTHGMPYPQNLETAREVEAVVRQAGAVPATVAVLQGVPCVGLTSSQLEELASKGSRVRKTSRRDLPFVTSQRLDGSTTVSATMLLAARAGIHVFVTGGIGGVHRGAETSMDISADLVDLGRTPMAVVCAGAKSILDIPRTLEYLETQGVCVAAYQSDEFPAFFTPSSGCQAPCRVEDPQQAAGLVASSLQLGLNSGVLIGVPIPSEHAAAEDLKILTPCHLGVLHILDEGRTGRIEMAALHNFTSLARSSAGQARGPHTMLLDSHVEFQAWCMQQLWRDVLSLPTGIDDFVAWMVSLLEQSDQAHKQDSARPSRPRTPNVPASKLDARPSSAQPEGPADEVQADPSSSRPASAASSGPRATGETQPEVPQDCGSEPLQPKHEWRLDCFRVDTIMAMHGLLQLEVLQGVPAHSFYELLQDASEEQGLAPLQDDVMDQLIPRRVILDFLRDLAGGMKSVLAYLVPPEE</sequence>
<dbReference type="PANTHER" id="PTHR42909">
    <property type="entry name" value="ZGC:136858"/>
    <property type="match status" value="1"/>
</dbReference>
<evidence type="ECO:0000256" key="6">
    <source>
        <dbReference type="SAM" id="MobiDB-lite"/>
    </source>
</evidence>
<reference evidence="7 8" key="1">
    <citation type="journal article" date="2024" name="Nat. Commun.">
        <title>Phylogenomics reveals the evolutionary origins of lichenization in chlorophyte algae.</title>
        <authorList>
            <person name="Puginier C."/>
            <person name="Libourel C."/>
            <person name="Otte J."/>
            <person name="Skaloud P."/>
            <person name="Haon M."/>
            <person name="Grisel S."/>
            <person name="Petersen M."/>
            <person name="Berrin J.G."/>
            <person name="Delaux P.M."/>
            <person name="Dal Grande F."/>
            <person name="Keller J."/>
        </authorList>
    </citation>
    <scope>NUCLEOTIDE SEQUENCE [LARGE SCALE GENOMIC DNA]</scope>
    <source>
        <strain evidence="7 8">SAG 2523</strain>
    </source>
</reference>
<dbReference type="Gene3D" id="3.40.1790.10">
    <property type="entry name" value="Indigoidine synthase domain"/>
    <property type="match status" value="1"/>
</dbReference>
<evidence type="ECO:0000256" key="4">
    <source>
        <dbReference type="ARBA" id="ARBA00023239"/>
    </source>
</evidence>
<dbReference type="GO" id="GO:0016798">
    <property type="term" value="F:hydrolase activity, acting on glycosyl bonds"/>
    <property type="evidence" value="ECO:0007669"/>
    <property type="project" value="UniProtKB-KW"/>
</dbReference>
<dbReference type="PANTHER" id="PTHR42909:SF1">
    <property type="entry name" value="CARBOHYDRATE KINASE PFKB DOMAIN-CONTAINING PROTEIN"/>
    <property type="match status" value="1"/>
</dbReference>
<protein>
    <recommendedName>
        <fullName evidence="9">Pseudouridine-5'-phosphate glycosidase</fullName>
    </recommendedName>
</protein>
<dbReference type="AlphaFoldDB" id="A0AAW1SXV5"/>
<evidence type="ECO:0000256" key="3">
    <source>
        <dbReference type="ARBA" id="ARBA00023211"/>
    </source>
</evidence>
<feature type="compositionally biased region" description="Low complexity" evidence="6">
    <location>
        <begin position="395"/>
        <end position="410"/>
    </location>
</feature>
<evidence type="ECO:0000256" key="1">
    <source>
        <dbReference type="ARBA" id="ARBA00022723"/>
    </source>
</evidence>
<dbReference type="InterPro" id="IPR007342">
    <property type="entry name" value="PsuG"/>
</dbReference>
<dbReference type="Proteomes" id="UP001485043">
    <property type="component" value="Unassembled WGS sequence"/>
</dbReference>
<name>A0AAW1SXV5_9CHLO</name>
<dbReference type="EMBL" id="JALJOV010000630">
    <property type="protein sequence ID" value="KAK9862264.1"/>
    <property type="molecule type" value="Genomic_DNA"/>
</dbReference>
<evidence type="ECO:0000313" key="8">
    <source>
        <dbReference type="Proteomes" id="UP001485043"/>
    </source>
</evidence>
<dbReference type="SUPFAM" id="SSF110581">
    <property type="entry name" value="Indigoidine synthase A-like"/>
    <property type="match status" value="1"/>
</dbReference>
<proteinExistence type="inferred from homology"/>
<dbReference type="GO" id="GO:0005737">
    <property type="term" value="C:cytoplasm"/>
    <property type="evidence" value="ECO:0007669"/>
    <property type="project" value="TreeGrafter"/>
</dbReference>
<evidence type="ECO:0008006" key="9">
    <source>
        <dbReference type="Google" id="ProtNLM"/>
    </source>
</evidence>
<dbReference type="Pfam" id="PF04227">
    <property type="entry name" value="Indigoidine_A"/>
    <property type="match status" value="1"/>
</dbReference>
<evidence type="ECO:0000256" key="2">
    <source>
        <dbReference type="ARBA" id="ARBA00022801"/>
    </source>
</evidence>